<dbReference type="RefSeq" id="WP_183213504.1">
    <property type="nucleotide sequence ID" value="NZ_JACHOR010000003.1"/>
</dbReference>
<proteinExistence type="predicted"/>
<evidence type="ECO:0008006" key="4">
    <source>
        <dbReference type="Google" id="ProtNLM"/>
    </source>
</evidence>
<keyword evidence="3" id="KW-1185">Reference proteome</keyword>
<gene>
    <name evidence="2" type="ORF">GGR13_002155</name>
</gene>
<evidence type="ECO:0000313" key="3">
    <source>
        <dbReference type="Proteomes" id="UP000545037"/>
    </source>
</evidence>
<dbReference type="AlphaFoldDB" id="A0A7W9CJ74"/>
<reference evidence="2 3" key="1">
    <citation type="submission" date="2020-08" db="EMBL/GenBank/DDBJ databases">
        <title>Genomic Encyclopedia of Type Strains, Phase IV (KMG-IV): sequencing the most valuable type-strain genomes for metagenomic binning, comparative biology and taxonomic classification.</title>
        <authorList>
            <person name="Goeker M."/>
        </authorList>
    </citation>
    <scope>NUCLEOTIDE SEQUENCE [LARGE SCALE GENOMIC DNA]</scope>
    <source>
        <strain evidence="2 3">DSM 4737</strain>
    </source>
</reference>
<evidence type="ECO:0000256" key="1">
    <source>
        <dbReference type="SAM" id="MobiDB-lite"/>
    </source>
</evidence>
<comment type="caution">
    <text evidence="2">The sequence shown here is derived from an EMBL/GenBank/DDBJ whole genome shotgun (WGS) entry which is preliminary data.</text>
</comment>
<dbReference type="PROSITE" id="PS51257">
    <property type="entry name" value="PROKAR_LIPOPROTEIN"/>
    <property type="match status" value="1"/>
</dbReference>
<organism evidence="2 3">
    <name type="scientific">Brevundimonas variabilis</name>
    <dbReference type="NCBI Taxonomy" id="74312"/>
    <lineage>
        <taxon>Bacteria</taxon>
        <taxon>Pseudomonadati</taxon>
        <taxon>Pseudomonadota</taxon>
        <taxon>Alphaproteobacteria</taxon>
        <taxon>Caulobacterales</taxon>
        <taxon>Caulobacteraceae</taxon>
        <taxon>Brevundimonas</taxon>
    </lineage>
</organism>
<sequence length="65" mass="6468">MIARLILIAGLILVSGCVHRGGSDLPTCDGSARRPANPHGSVLAPQAEPRPASPVLMPGAAGGCL</sequence>
<dbReference type="Proteomes" id="UP000545037">
    <property type="component" value="Unassembled WGS sequence"/>
</dbReference>
<name>A0A7W9CJ74_9CAUL</name>
<feature type="region of interest" description="Disordered" evidence="1">
    <location>
        <begin position="27"/>
        <end position="65"/>
    </location>
</feature>
<protein>
    <recommendedName>
        <fullName evidence="4">Lipoprotein</fullName>
    </recommendedName>
</protein>
<dbReference type="EMBL" id="JACHOR010000003">
    <property type="protein sequence ID" value="MBB5746551.1"/>
    <property type="molecule type" value="Genomic_DNA"/>
</dbReference>
<accession>A0A7W9CJ74</accession>
<evidence type="ECO:0000313" key="2">
    <source>
        <dbReference type="EMBL" id="MBB5746551.1"/>
    </source>
</evidence>